<dbReference type="PANTHER" id="PTHR32089">
    <property type="entry name" value="METHYL-ACCEPTING CHEMOTAXIS PROTEIN MCPB"/>
    <property type="match status" value="1"/>
</dbReference>
<dbReference type="PROSITE" id="PS50111">
    <property type="entry name" value="CHEMOTAXIS_TRANSDUC_2"/>
    <property type="match status" value="1"/>
</dbReference>
<evidence type="ECO:0000313" key="5">
    <source>
        <dbReference type="Proteomes" id="UP000319148"/>
    </source>
</evidence>
<evidence type="ECO:0000256" key="1">
    <source>
        <dbReference type="ARBA" id="ARBA00023224"/>
    </source>
</evidence>
<comment type="caution">
    <text evidence="4">The sequence shown here is derived from an EMBL/GenBank/DDBJ whole genome shotgun (WGS) entry which is preliminary data.</text>
</comment>
<dbReference type="Pfam" id="PF00015">
    <property type="entry name" value="MCPsignal"/>
    <property type="match status" value="1"/>
</dbReference>
<feature type="domain" description="Methyl-accepting transducer" evidence="3">
    <location>
        <begin position="59"/>
        <end position="288"/>
    </location>
</feature>
<dbReference type="AlphaFoldDB" id="A0A501PMQ1"/>
<gene>
    <name evidence="4" type="ORF">FIV46_05810</name>
</gene>
<dbReference type="SMART" id="SM00283">
    <property type="entry name" value="MA"/>
    <property type="match status" value="1"/>
</dbReference>
<evidence type="ECO:0000313" key="4">
    <source>
        <dbReference type="EMBL" id="TPD61723.1"/>
    </source>
</evidence>
<keyword evidence="1 2" id="KW-0807">Transducer</keyword>
<dbReference type="Proteomes" id="UP000319148">
    <property type="component" value="Unassembled WGS sequence"/>
</dbReference>
<dbReference type="OrthoDB" id="4514964at2"/>
<name>A0A501PMQ1_9PROT</name>
<dbReference type="GO" id="GO:0016020">
    <property type="term" value="C:membrane"/>
    <property type="evidence" value="ECO:0007669"/>
    <property type="project" value="InterPro"/>
</dbReference>
<dbReference type="SUPFAM" id="SSF58104">
    <property type="entry name" value="Methyl-accepting chemotaxis protein (MCP) signaling domain"/>
    <property type="match status" value="1"/>
</dbReference>
<proteinExistence type="predicted"/>
<dbReference type="PANTHER" id="PTHR32089:SF112">
    <property type="entry name" value="LYSOZYME-LIKE PROTEIN-RELATED"/>
    <property type="match status" value="1"/>
</dbReference>
<dbReference type="GO" id="GO:0007165">
    <property type="term" value="P:signal transduction"/>
    <property type="evidence" value="ECO:0007669"/>
    <property type="project" value="UniProtKB-KW"/>
</dbReference>
<dbReference type="Gene3D" id="1.10.287.950">
    <property type="entry name" value="Methyl-accepting chemotaxis protein"/>
    <property type="match status" value="1"/>
</dbReference>
<sequence>MHNNNREAIEQSLTLILEGKFEDVPAGICPISNLIKSIADSNLQRVRKNLNRTVQMSVTANQGVAGVAEMMRDIKEVDSQSHSIAGAVDSLTHSVDEIYRNTSDAAQEIASVSECATASLDAAQKAQGAMGEIADSVEHAAGKVNDLSLASEDIGKIVKDIEDIAKQTNLLALNATIEAARAGEAGKGFAVVANEVKNLASQTAEATETIRNRIENLRSEMAAIVSAMNEGNEKASQGKEIIDASAGEMTRISDKVHVVSSRIAKINGILEQQISDTQNVARGAQTIAVMSAANVKKINQVIDVLEATEAPILDGVNDLIERGGKRATVCAAKSDHMIWMRKLSQMLAGRISLNADELSDHHSCRLGKWYDQQNDPGLTSLPQWAALKEPHRAVHEAGIRATRLFNRGDIDGAVEAVHEADAASQKVMEILDKLSSEHHNLPSHAPAQTILQAMAG</sequence>
<dbReference type="RefSeq" id="WP_139939353.1">
    <property type="nucleotide sequence ID" value="NZ_JBHSYP010000003.1"/>
</dbReference>
<reference evidence="5" key="1">
    <citation type="submission" date="2019-06" db="EMBL/GenBank/DDBJ databases">
        <title>The complete genome of Emcibacter congregatus ZYLT.</title>
        <authorList>
            <person name="Zhao Z."/>
        </authorList>
    </citation>
    <scope>NUCLEOTIDE SEQUENCE [LARGE SCALE GENOMIC DNA]</scope>
    <source>
        <strain evidence="5">MCCC 1A06723</strain>
    </source>
</reference>
<dbReference type="Gene3D" id="1.20.120.30">
    <property type="entry name" value="Aspartate receptor, ligand-binding domain"/>
    <property type="match status" value="1"/>
</dbReference>
<evidence type="ECO:0000259" key="3">
    <source>
        <dbReference type="PROSITE" id="PS50111"/>
    </source>
</evidence>
<evidence type="ECO:0000256" key="2">
    <source>
        <dbReference type="PROSITE-ProRule" id="PRU00284"/>
    </source>
</evidence>
<keyword evidence="5" id="KW-1185">Reference proteome</keyword>
<organism evidence="4 5">
    <name type="scientific">Emcibacter nanhaiensis</name>
    <dbReference type="NCBI Taxonomy" id="1505037"/>
    <lineage>
        <taxon>Bacteria</taxon>
        <taxon>Pseudomonadati</taxon>
        <taxon>Pseudomonadota</taxon>
        <taxon>Alphaproteobacteria</taxon>
        <taxon>Emcibacterales</taxon>
        <taxon>Emcibacteraceae</taxon>
        <taxon>Emcibacter</taxon>
    </lineage>
</organism>
<dbReference type="InterPro" id="IPR025991">
    <property type="entry name" value="Chemoreceptor_zinc-bind_dom"/>
</dbReference>
<protein>
    <submittedName>
        <fullName evidence="4">Chemotaxis protein</fullName>
    </submittedName>
</protein>
<dbReference type="EMBL" id="VFIY01000005">
    <property type="protein sequence ID" value="TPD61723.1"/>
    <property type="molecule type" value="Genomic_DNA"/>
</dbReference>
<dbReference type="Pfam" id="PF13682">
    <property type="entry name" value="CZB"/>
    <property type="match status" value="1"/>
</dbReference>
<accession>A0A501PMQ1</accession>
<dbReference type="InterPro" id="IPR004089">
    <property type="entry name" value="MCPsignal_dom"/>
</dbReference>